<reference evidence="3" key="1">
    <citation type="submission" date="2009-11" db="EMBL/GenBank/DDBJ databases">
        <authorList>
            <consortium name="The Broad Institute Genome Sequencing Platform"/>
            <person name="Ward D."/>
            <person name="Feldgarden M."/>
            <person name="Earl A."/>
            <person name="Young S.K."/>
            <person name="Zeng Q."/>
            <person name="Koehrsen M."/>
            <person name="Alvarado L."/>
            <person name="Berlin A."/>
            <person name="Bochicchio J."/>
            <person name="Borenstein D."/>
            <person name="Chapman S.B."/>
            <person name="Chen Z."/>
            <person name="Engels R."/>
            <person name="Freedman E."/>
            <person name="Gellesch M."/>
            <person name="Goldberg J."/>
            <person name="Griggs A."/>
            <person name="Gujja S."/>
            <person name="Heilman E."/>
            <person name="Heiman D."/>
            <person name="Hepburn T."/>
            <person name="Howarth C."/>
            <person name="Jen D."/>
            <person name="Larson L."/>
            <person name="Lewis B."/>
            <person name="Mehta T."/>
            <person name="Park D."/>
            <person name="Pearson M."/>
            <person name="Roberts A."/>
            <person name="Saif S."/>
            <person name="Shea T."/>
            <person name="Shenoy N."/>
            <person name="Sisk P."/>
            <person name="Stolte C."/>
            <person name="Sykes S."/>
            <person name="Thomson T."/>
            <person name="Walk T."/>
            <person name="White J."/>
            <person name="Yandava C."/>
            <person name="Izard J."/>
            <person name="Baranova O.V."/>
            <person name="Blanton J.M."/>
            <person name="Tanner A.C."/>
            <person name="Dewhirst F.E."/>
            <person name="Haas B."/>
            <person name="Nusbaum C."/>
            <person name="Birren B."/>
        </authorList>
    </citation>
    <scope>NUCLEOTIDE SEQUENCE [LARGE SCALE GENOMIC DNA]</scope>
    <source>
        <strain evidence="3">1-1 BBBD Race 1</strain>
    </source>
</reference>
<dbReference type="Proteomes" id="UP000005240">
    <property type="component" value="Unassembled WGS sequence"/>
</dbReference>
<dbReference type="InterPro" id="IPR046496">
    <property type="entry name" value="DUF6589"/>
</dbReference>
<dbReference type="Pfam" id="PF20231">
    <property type="entry name" value="DUF6589"/>
    <property type="match status" value="1"/>
</dbReference>
<reference evidence="3" key="2">
    <citation type="submission" date="2016-05" db="EMBL/GenBank/DDBJ databases">
        <title>Comparative analysis highlights variable genome content of wheat rusts and divergence of the mating loci.</title>
        <authorList>
            <person name="Cuomo C.A."/>
            <person name="Bakkeren G."/>
            <person name="Szabo L."/>
            <person name="Khalil H."/>
            <person name="Joly D."/>
            <person name="Goldberg J."/>
            <person name="Young S."/>
            <person name="Zeng Q."/>
            <person name="Fellers J."/>
        </authorList>
    </citation>
    <scope>NUCLEOTIDE SEQUENCE [LARGE SCALE GENOMIC DNA]</scope>
    <source>
        <strain evidence="3">1-1 BBBD Race 1</strain>
    </source>
</reference>
<organism evidence="3">
    <name type="scientific">Puccinia triticina (isolate 1-1 / race 1 (BBBD))</name>
    <name type="common">Brown leaf rust fungus</name>
    <dbReference type="NCBI Taxonomy" id="630390"/>
    <lineage>
        <taxon>Eukaryota</taxon>
        <taxon>Fungi</taxon>
        <taxon>Dikarya</taxon>
        <taxon>Basidiomycota</taxon>
        <taxon>Pucciniomycotina</taxon>
        <taxon>Pucciniomycetes</taxon>
        <taxon>Pucciniales</taxon>
        <taxon>Pucciniaceae</taxon>
        <taxon>Puccinia</taxon>
    </lineage>
</organism>
<evidence type="ECO:0000313" key="3">
    <source>
        <dbReference type="EMBL" id="OAV96426.1"/>
    </source>
</evidence>
<keyword evidence="5" id="KW-1185">Reference proteome</keyword>
<dbReference type="EnsemblFungi" id="PTTG_26389-t43_1">
    <property type="protein sequence ID" value="PTTG_26389-t43_1-p1"/>
    <property type="gene ID" value="PTTG_26389"/>
</dbReference>
<dbReference type="AlphaFoldDB" id="A0A180GUF1"/>
<proteinExistence type="predicted"/>
<feature type="domain" description="DUF6589" evidence="2">
    <location>
        <begin position="14"/>
        <end position="407"/>
    </location>
</feature>
<evidence type="ECO:0000259" key="2">
    <source>
        <dbReference type="Pfam" id="PF20231"/>
    </source>
</evidence>
<protein>
    <recommendedName>
        <fullName evidence="2">DUF6589 domain-containing protein</fullName>
    </recommendedName>
</protein>
<feature type="region of interest" description="Disordered" evidence="1">
    <location>
        <begin position="436"/>
        <end position="462"/>
    </location>
</feature>
<dbReference type="EMBL" id="ADAS02000020">
    <property type="protein sequence ID" value="OAV96426.1"/>
    <property type="molecule type" value="Genomic_DNA"/>
</dbReference>
<reference evidence="4 5" key="3">
    <citation type="journal article" date="2017" name="G3 (Bethesda)">
        <title>Comparative analysis highlights variable genome content of wheat rusts and divergence of the mating loci.</title>
        <authorList>
            <person name="Cuomo C.A."/>
            <person name="Bakkeren G."/>
            <person name="Khalil H.B."/>
            <person name="Panwar V."/>
            <person name="Joly D."/>
            <person name="Linning R."/>
            <person name="Sakthikumar S."/>
            <person name="Song X."/>
            <person name="Adiconis X."/>
            <person name="Fan L."/>
            <person name="Goldberg J.M."/>
            <person name="Levin J.Z."/>
            <person name="Young S."/>
            <person name="Zeng Q."/>
            <person name="Anikster Y."/>
            <person name="Bruce M."/>
            <person name="Wang M."/>
            <person name="Yin C."/>
            <person name="McCallum B."/>
            <person name="Szabo L.J."/>
            <person name="Hulbert S."/>
            <person name="Chen X."/>
            <person name="Fellers J.P."/>
        </authorList>
    </citation>
    <scope>NUCLEOTIDE SEQUENCE</scope>
    <source>
        <strain evidence="4">isolate 1-1 / race 1 (BBBD)</strain>
        <strain evidence="5">Isolate 1-1 / race 1 (BBBD)</strain>
    </source>
</reference>
<dbReference type="VEuPathDB" id="FungiDB:PTTG_26389"/>
<sequence length="535" mass="60037">MEQAIKDSANLKVSPKMFIPTPEQEAHFGSAIKSQIAQVMMTYIATTNDPKRLIPLEPPTINQIRAQKPDIAMMKLMLVSDNCAKGIGNVLNDIIAQTNLKPNQFFSELQVMEGDLGKILNLECLQSQRRPSGHNKESLGNIFMLLGAAHTLWNISQAIFLKHFGNNRNQEDLGVWRTLQALGLPSEKPAAKKDFTLMLTNIQKIHEVTLIHCLQLVMRQPRNSLPNDKLKLTAASINQIIDACYNRFFGRAAFQKAKNMNLPALFNLMTRLRDFATIIEANRSMKAGDIGRLLNIWRRWSVMAQGINGLTHYSIHLPRMILLITKVLPPALGHAIQHSLLVTPSGRPGHFVAKDFYLETKNYWLKFIFNNNGIGTNAKRLRDVFSSAIPLLQQLIRSIKDDSGISDCYQSRKHKITIQSINAFLRMAISKSIGDRTDSLQTTTNPAPQKGQKKTKKDKGKTTDIMERGIHVTQEDSAGARTILNRFRPSAALLNPTWEMDEVSSPDKLGISLENYFGPLGNDNVDDLTHNENST</sequence>
<evidence type="ECO:0000313" key="5">
    <source>
        <dbReference type="Proteomes" id="UP000005240"/>
    </source>
</evidence>
<name>A0A180GUF1_PUCT1</name>
<accession>A0A180GUF1</accession>
<dbReference type="STRING" id="630390.A0A180GUF1"/>
<reference evidence="4" key="4">
    <citation type="submission" date="2025-05" db="UniProtKB">
        <authorList>
            <consortium name="EnsemblFungi"/>
        </authorList>
    </citation>
    <scope>IDENTIFICATION</scope>
    <source>
        <strain evidence="4">isolate 1-1 / race 1 (BBBD)</strain>
    </source>
</reference>
<dbReference type="OrthoDB" id="2503027at2759"/>
<gene>
    <name evidence="3" type="ORF">PTTG_26389</name>
</gene>
<evidence type="ECO:0000256" key="1">
    <source>
        <dbReference type="SAM" id="MobiDB-lite"/>
    </source>
</evidence>
<evidence type="ECO:0000313" key="4">
    <source>
        <dbReference type="EnsemblFungi" id="PTTG_26389-t43_1-p1"/>
    </source>
</evidence>